<proteinExistence type="predicted"/>
<reference evidence="1" key="1">
    <citation type="journal article" date="2017" name="Science">
        <title>Giant viruses with an expanded complement of translation system components.</title>
        <authorList>
            <person name="Schulz F."/>
            <person name="Yutin N."/>
            <person name="Ivanova N.N."/>
            <person name="Ortega D.R."/>
            <person name="Lee T.K."/>
            <person name="Vierheilig J."/>
            <person name="Daims H."/>
            <person name="Horn M."/>
            <person name="Wagner M."/>
            <person name="Jensen G.J."/>
            <person name="Kyrpides N.C."/>
            <person name="Koonin E.V."/>
            <person name="Woyke T."/>
        </authorList>
    </citation>
    <scope>NUCLEOTIDE SEQUENCE</scope>
    <source>
        <strain evidence="1">CTV1</strain>
    </source>
</reference>
<organism evidence="1">
    <name type="scientific">Catovirus CTV1</name>
    <dbReference type="NCBI Taxonomy" id="1977631"/>
    <lineage>
        <taxon>Viruses</taxon>
        <taxon>Varidnaviria</taxon>
        <taxon>Bamfordvirae</taxon>
        <taxon>Nucleocytoviricota</taxon>
        <taxon>Megaviricetes</taxon>
        <taxon>Imitervirales</taxon>
        <taxon>Mimiviridae</taxon>
        <taxon>Klosneuvirinae</taxon>
        <taxon>Catovirus</taxon>
    </lineage>
</organism>
<accession>A0A1V0S956</accession>
<evidence type="ECO:0000313" key="1">
    <source>
        <dbReference type="EMBL" id="ARF08224.1"/>
    </source>
</evidence>
<sequence>MCLYIVKLENNEQIILDKSVLYNPINWLRDDIYLGIDIDKIKRIFVVNQYCRQFFKTKGFSAVFLKQKDFRQFLKLEDFL</sequence>
<dbReference type="EMBL" id="KY684083">
    <property type="protein sequence ID" value="ARF08224.1"/>
    <property type="molecule type" value="Genomic_DNA"/>
</dbReference>
<gene>
    <name evidence="1" type="ORF">Catovirus_1_274</name>
</gene>
<name>A0A1V0S956_9VIRU</name>
<protein>
    <submittedName>
        <fullName evidence="1">Uncharacterized protein</fullName>
    </submittedName>
</protein>